<dbReference type="Gene3D" id="3.20.20.140">
    <property type="entry name" value="Metal-dependent hydrolases"/>
    <property type="match status" value="1"/>
</dbReference>
<dbReference type="STRING" id="84698.SAMN04488528_102146"/>
<dbReference type="GO" id="GO:0070573">
    <property type="term" value="F:metallodipeptidase activity"/>
    <property type="evidence" value="ECO:0007669"/>
    <property type="project" value="InterPro"/>
</dbReference>
<evidence type="ECO:0000313" key="2">
    <source>
        <dbReference type="Proteomes" id="UP000198619"/>
    </source>
</evidence>
<accession>A0A1I0ZHJ3</accession>
<dbReference type="AlphaFoldDB" id="A0A1I0ZHJ3"/>
<dbReference type="Pfam" id="PF01244">
    <property type="entry name" value="Peptidase_M19"/>
    <property type="match status" value="1"/>
</dbReference>
<keyword evidence="2" id="KW-1185">Reference proteome</keyword>
<dbReference type="CDD" id="cd01301">
    <property type="entry name" value="rDP_like"/>
    <property type="match status" value="1"/>
</dbReference>
<dbReference type="PANTHER" id="PTHR10443:SF12">
    <property type="entry name" value="DIPEPTIDASE"/>
    <property type="match status" value="1"/>
</dbReference>
<dbReference type="PROSITE" id="PS51365">
    <property type="entry name" value="RENAL_DIPEPTIDASE_2"/>
    <property type="match status" value="1"/>
</dbReference>
<dbReference type="PANTHER" id="PTHR10443">
    <property type="entry name" value="MICROSOMAL DIPEPTIDASE"/>
    <property type="match status" value="1"/>
</dbReference>
<proteinExistence type="predicted"/>
<dbReference type="RefSeq" id="WP_090042000.1">
    <property type="nucleotide sequence ID" value="NZ_FOKI01000021.1"/>
</dbReference>
<evidence type="ECO:0000313" key="1">
    <source>
        <dbReference type="EMBL" id="SFB25239.1"/>
    </source>
</evidence>
<dbReference type="SUPFAM" id="SSF51556">
    <property type="entry name" value="Metallo-dependent hydrolases"/>
    <property type="match status" value="1"/>
</dbReference>
<dbReference type="GO" id="GO:0006508">
    <property type="term" value="P:proteolysis"/>
    <property type="evidence" value="ECO:0007669"/>
    <property type="project" value="InterPro"/>
</dbReference>
<gene>
    <name evidence="1" type="ORF">SAMN04488528_102146</name>
</gene>
<dbReference type="InterPro" id="IPR032466">
    <property type="entry name" value="Metal_Hydrolase"/>
</dbReference>
<dbReference type="InterPro" id="IPR008257">
    <property type="entry name" value="Pept_M19"/>
</dbReference>
<name>A0A1I0ZHJ3_9CLOT</name>
<dbReference type="EMBL" id="FOKI01000021">
    <property type="protein sequence ID" value="SFB25239.1"/>
    <property type="molecule type" value="Genomic_DNA"/>
</dbReference>
<dbReference type="OrthoDB" id="9804920at2"/>
<organism evidence="1 2">
    <name type="scientific">Clostridium frigidicarnis</name>
    <dbReference type="NCBI Taxonomy" id="84698"/>
    <lineage>
        <taxon>Bacteria</taxon>
        <taxon>Bacillati</taxon>
        <taxon>Bacillota</taxon>
        <taxon>Clostridia</taxon>
        <taxon>Eubacteriales</taxon>
        <taxon>Clostridiaceae</taxon>
        <taxon>Clostridium</taxon>
    </lineage>
</organism>
<sequence>MKFIDLHCDTASKLYYQKGKSIKQNDFSVDIEKLKQGNAMTQFFALFICQERCDSPLETCNSMLDNLLSELNKNGDDIKIALNYDDILKNSDNKKISAMITIEEGEALEGNMENLYRFYDKGVRLMTLTWNYENSIGYPHIDKSFQQKGLKNFGIDVVQEMNRLNMIIDISHISDGGFYDVAKFSKKPFVASHSNARTITGHSRNITDDMIKVLANSGGIMGINFANHFLGTNEVSSIDDMIKHMKHIRNVGGIDVIALGSDFDGIGNKVEIEDISEMDKLYKSLMANGFKESEIEKIFYKNALRLIQETL</sequence>
<reference evidence="1 2" key="1">
    <citation type="submission" date="2016-10" db="EMBL/GenBank/DDBJ databases">
        <authorList>
            <person name="de Groot N.N."/>
        </authorList>
    </citation>
    <scope>NUCLEOTIDE SEQUENCE [LARGE SCALE GENOMIC DNA]</scope>
    <source>
        <strain evidence="1 2">DSM 12271</strain>
    </source>
</reference>
<dbReference type="Proteomes" id="UP000198619">
    <property type="component" value="Unassembled WGS sequence"/>
</dbReference>
<protein>
    <submittedName>
        <fullName evidence="1">Membrane dipeptidase</fullName>
    </submittedName>
</protein>